<keyword evidence="2" id="KW-1185">Reference proteome</keyword>
<accession>A0A498KC63</accession>
<evidence type="ECO:0000313" key="2">
    <source>
        <dbReference type="Proteomes" id="UP000290289"/>
    </source>
</evidence>
<dbReference type="EMBL" id="RDQH01000328">
    <property type="protein sequence ID" value="RXI05930.1"/>
    <property type="molecule type" value="Genomic_DNA"/>
</dbReference>
<organism evidence="1 2">
    <name type="scientific">Malus domestica</name>
    <name type="common">Apple</name>
    <name type="synonym">Pyrus malus</name>
    <dbReference type="NCBI Taxonomy" id="3750"/>
    <lineage>
        <taxon>Eukaryota</taxon>
        <taxon>Viridiplantae</taxon>
        <taxon>Streptophyta</taxon>
        <taxon>Embryophyta</taxon>
        <taxon>Tracheophyta</taxon>
        <taxon>Spermatophyta</taxon>
        <taxon>Magnoliopsida</taxon>
        <taxon>eudicotyledons</taxon>
        <taxon>Gunneridae</taxon>
        <taxon>Pentapetalae</taxon>
        <taxon>rosids</taxon>
        <taxon>fabids</taxon>
        <taxon>Rosales</taxon>
        <taxon>Rosaceae</taxon>
        <taxon>Amygdaloideae</taxon>
        <taxon>Maleae</taxon>
        <taxon>Malus</taxon>
    </lineage>
</organism>
<comment type="caution">
    <text evidence="1">The sequence shown here is derived from an EMBL/GenBank/DDBJ whole genome shotgun (WGS) entry which is preliminary data.</text>
</comment>
<dbReference type="AlphaFoldDB" id="A0A498KC63"/>
<name>A0A498KC63_MALDO</name>
<sequence length="127" mass="14502">MHGGTRTVTEVIEEMHGGARTEVIEERHGSDRRATEKSVIEMHEVVFEECYLWQGQISNDKLNLQSWDKVDIAFEMPDSCYATIKRTGVNLVWDKPMKENMHDVDLDGRFLIQRHNQGGDASSSSHA</sequence>
<reference evidence="1 2" key="1">
    <citation type="submission" date="2018-10" db="EMBL/GenBank/DDBJ databases">
        <title>A high-quality apple genome assembly.</title>
        <authorList>
            <person name="Hu J."/>
        </authorList>
    </citation>
    <scope>NUCLEOTIDE SEQUENCE [LARGE SCALE GENOMIC DNA]</scope>
    <source>
        <strain evidence="2">cv. HFTH1</strain>
        <tissue evidence="1">Young leaf</tissue>
    </source>
</reference>
<protein>
    <submittedName>
        <fullName evidence="1">Uncharacterized protein</fullName>
    </submittedName>
</protein>
<evidence type="ECO:0000313" key="1">
    <source>
        <dbReference type="EMBL" id="RXI05930.1"/>
    </source>
</evidence>
<gene>
    <name evidence="1" type="ORF">DVH24_017972</name>
</gene>
<dbReference type="Proteomes" id="UP000290289">
    <property type="component" value="Chromosome 2"/>
</dbReference>
<proteinExistence type="predicted"/>